<evidence type="ECO:0000313" key="2">
    <source>
        <dbReference type="EMBL" id="ATL31969.1"/>
    </source>
</evidence>
<dbReference type="InterPro" id="IPR037401">
    <property type="entry name" value="SnoaL-like"/>
</dbReference>
<accession>A0A291QJR4</accession>
<name>A0A291QJR4_9ACTN</name>
<dbReference type="Proteomes" id="UP000221011">
    <property type="component" value="Chromosome"/>
</dbReference>
<gene>
    <name evidence="2" type="ORF">KY5_6951c</name>
</gene>
<dbReference type="Gene3D" id="3.10.450.50">
    <property type="match status" value="1"/>
</dbReference>
<dbReference type="AlphaFoldDB" id="A0A291QJR4"/>
<dbReference type="InterPro" id="IPR032710">
    <property type="entry name" value="NTF2-like_dom_sf"/>
</dbReference>
<reference evidence="2 3" key="1">
    <citation type="submission" date="2017-08" db="EMBL/GenBank/DDBJ databases">
        <title>Complete Genome Sequence of Streptomyces formicae KY5, the formicamycin producer.</title>
        <authorList>
            <person name="Holmes N.A."/>
            <person name="Devine R."/>
            <person name="Qin Z."/>
            <person name="Seipke R.F."/>
            <person name="Wilkinson B."/>
            <person name="Hutchings M.I."/>
        </authorList>
    </citation>
    <scope>NUCLEOTIDE SEQUENCE [LARGE SCALE GENOMIC DNA]</scope>
    <source>
        <strain evidence="2 3">KY5</strain>
    </source>
</reference>
<proteinExistence type="predicted"/>
<evidence type="ECO:0000313" key="3">
    <source>
        <dbReference type="Proteomes" id="UP000221011"/>
    </source>
</evidence>
<dbReference type="SUPFAM" id="SSF54427">
    <property type="entry name" value="NTF2-like"/>
    <property type="match status" value="1"/>
</dbReference>
<organism evidence="2 3">
    <name type="scientific">Streptomyces formicae</name>
    <dbReference type="NCBI Taxonomy" id="1616117"/>
    <lineage>
        <taxon>Bacteria</taxon>
        <taxon>Bacillati</taxon>
        <taxon>Actinomycetota</taxon>
        <taxon>Actinomycetes</taxon>
        <taxon>Kitasatosporales</taxon>
        <taxon>Streptomycetaceae</taxon>
        <taxon>Streptomyces</taxon>
    </lineage>
</organism>
<evidence type="ECO:0000259" key="1">
    <source>
        <dbReference type="Pfam" id="PF12680"/>
    </source>
</evidence>
<dbReference type="RefSeq" id="WP_098245996.1">
    <property type="nucleotide sequence ID" value="NZ_CP022685.1"/>
</dbReference>
<feature type="domain" description="SnoaL-like" evidence="1">
    <location>
        <begin position="24"/>
        <end position="118"/>
    </location>
</feature>
<sequence length="128" mass="14542">MDATITADPRAFLEKLYNDFQNEIFSEEDAGEVIDRYYAPGFLQVSDGIVIDRDRLIKHIRPVKKSVAGGSYEVLEALVDGNRLAARFVIRAVTKQGKETENDVHMFCEMTDDGRFLRIDQITRSIKG</sequence>
<dbReference type="KEGG" id="sfk:KY5_6951c"/>
<protein>
    <recommendedName>
        <fullName evidence="1">SnoaL-like domain-containing protein</fullName>
    </recommendedName>
</protein>
<keyword evidence="3" id="KW-1185">Reference proteome</keyword>
<dbReference type="EMBL" id="CP022685">
    <property type="protein sequence ID" value="ATL31969.1"/>
    <property type="molecule type" value="Genomic_DNA"/>
</dbReference>
<dbReference type="Pfam" id="PF12680">
    <property type="entry name" value="SnoaL_2"/>
    <property type="match status" value="1"/>
</dbReference>